<feature type="compositionally biased region" description="Basic and acidic residues" evidence="1">
    <location>
        <begin position="138"/>
        <end position="147"/>
    </location>
</feature>
<evidence type="ECO:0000313" key="3">
    <source>
        <dbReference type="Proteomes" id="UP000235786"/>
    </source>
</evidence>
<reference evidence="2 3" key="1">
    <citation type="submission" date="2016-04" db="EMBL/GenBank/DDBJ databases">
        <title>A degradative enzymes factory behind the ericoid mycorrhizal symbiosis.</title>
        <authorList>
            <consortium name="DOE Joint Genome Institute"/>
            <person name="Martino E."/>
            <person name="Morin E."/>
            <person name="Grelet G."/>
            <person name="Kuo A."/>
            <person name="Kohler A."/>
            <person name="Daghino S."/>
            <person name="Barry K."/>
            <person name="Choi C."/>
            <person name="Cichocki N."/>
            <person name="Clum A."/>
            <person name="Copeland A."/>
            <person name="Hainaut M."/>
            <person name="Haridas S."/>
            <person name="Labutti K."/>
            <person name="Lindquist E."/>
            <person name="Lipzen A."/>
            <person name="Khouja H.-R."/>
            <person name="Murat C."/>
            <person name="Ohm R."/>
            <person name="Olson A."/>
            <person name="Spatafora J."/>
            <person name="Veneault-Fourrey C."/>
            <person name="Henrissat B."/>
            <person name="Grigoriev I."/>
            <person name="Martin F."/>
            <person name="Perotto S."/>
        </authorList>
    </citation>
    <scope>NUCLEOTIDE SEQUENCE [LARGE SCALE GENOMIC DNA]</scope>
    <source>
        <strain evidence="2 3">F</strain>
    </source>
</reference>
<feature type="region of interest" description="Disordered" evidence="1">
    <location>
        <begin position="77"/>
        <end position="542"/>
    </location>
</feature>
<feature type="compositionally biased region" description="Basic and acidic residues" evidence="1">
    <location>
        <begin position="521"/>
        <end position="533"/>
    </location>
</feature>
<feature type="compositionally biased region" description="Acidic residues" evidence="1">
    <location>
        <begin position="378"/>
        <end position="393"/>
    </location>
</feature>
<feature type="compositionally biased region" description="Polar residues" evidence="1">
    <location>
        <begin position="77"/>
        <end position="97"/>
    </location>
</feature>
<dbReference type="OrthoDB" id="5418627at2759"/>
<dbReference type="Proteomes" id="UP000235786">
    <property type="component" value="Unassembled WGS sequence"/>
</dbReference>
<feature type="compositionally biased region" description="Basic and acidic residues" evidence="1">
    <location>
        <begin position="156"/>
        <end position="165"/>
    </location>
</feature>
<feature type="compositionally biased region" description="Basic and acidic residues" evidence="1">
    <location>
        <begin position="185"/>
        <end position="197"/>
    </location>
</feature>
<dbReference type="EMBL" id="KZ613945">
    <property type="protein sequence ID" value="PMD40463.1"/>
    <property type="molecule type" value="Genomic_DNA"/>
</dbReference>
<feature type="compositionally biased region" description="Basic and acidic residues" evidence="1">
    <location>
        <begin position="104"/>
        <end position="124"/>
    </location>
</feature>
<feature type="compositionally biased region" description="Low complexity" evidence="1">
    <location>
        <begin position="213"/>
        <end position="225"/>
    </location>
</feature>
<dbReference type="STRING" id="1149755.A0A2J6RPM2"/>
<feature type="compositionally biased region" description="Polar residues" evidence="1">
    <location>
        <begin position="198"/>
        <end position="212"/>
    </location>
</feature>
<feature type="compositionally biased region" description="Low complexity" evidence="1">
    <location>
        <begin position="286"/>
        <end position="298"/>
    </location>
</feature>
<feature type="compositionally biased region" description="Polar residues" evidence="1">
    <location>
        <begin position="437"/>
        <end position="452"/>
    </location>
</feature>
<feature type="compositionally biased region" description="Polar residues" evidence="1">
    <location>
        <begin position="419"/>
        <end position="429"/>
    </location>
</feature>
<evidence type="ECO:0000313" key="2">
    <source>
        <dbReference type="EMBL" id="PMD40463.1"/>
    </source>
</evidence>
<accession>A0A2J6RPM2</accession>
<protein>
    <submittedName>
        <fullName evidence="2">Uncharacterized protein</fullName>
    </submittedName>
</protein>
<feature type="compositionally biased region" description="Low complexity" evidence="1">
    <location>
        <begin position="492"/>
        <end position="504"/>
    </location>
</feature>
<proteinExistence type="predicted"/>
<feature type="region of interest" description="Disordered" evidence="1">
    <location>
        <begin position="579"/>
        <end position="620"/>
    </location>
</feature>
<feature type="compositionally biased region" description="Basic and acidic residues" evidence="1">
    <location>
        <begin position="602"/>
        <end position="620"/>
    </location>
</feature>
<dbReference type="AlphaFoldDB" id="A0A2J6RPM2"/>
<feature type="compositionally biased region" description="Low complexity" evidence="1">
    <location>
        <begin position="342"/>
        <end position="361"/>
    </location>
</feature>
<gene>
    <name evidence="2" type="ORF">L207DRAFT_459078</name>
</gene>
<evidence type="ECO:0000256" key="1">
    <source>
        <dbReference type="SAM" id="MobiDB-lite"/>
    </source>
</evidence>
<organism evidence="2 3">
    <name type="scientific">Hyaloscypha variabilis (strain UAMH 11265 / GT02V1 / F)</name>
    <name type="common">Meliniomyces variabilis</name>
    <dbReference type="NCBI Taxonomy" id="1149755"/>
    <lineage>
        <taxon>Eukaryota</taxon>
        <taxon>Fungi</taxon>
        <taxon>Dikarya</taxon>
        <taxon>Ascomycota</taxon>
        <taxon>Pezizomycotina</taxon>
        <taxon>Leotiomycetes</taxon>
        <taxon>Helotiales</taxon>
        <taxon>Hyaloscyphaceae</taxon>
        <taxon>Hyaloscypha</taxon>
        <taxon>Hyaloscypha variabilis</taxon>
    </lineage>
</organism>
<keyword evidence="3" id="KW-1185">Reference proteome</keyword>
<feature type="compositionally biased region" description="Acidic residues" evidence="1">
    <location>
        <begin position="264"/>
        <end position="278"/>
    </location>
</feature>
<sequence>MDEATKLVSELQEKLTELDHKVWQYRCDMTSEFEKYAESLLAGVPEDISETVSKTIAESMKGCRSLYPDGARSIESFSTGTGRANGAGQSQSGTVPFTATFRRPSIETKDESPRSPHHEREKEFQGLFTPHYLPLLDSTDRNERRSSPEPPLSPRQDLKGKQKEMEDAEPDTIEVTRSLTSTPEPRPRPEPPRRRNTDSISITSDGSGTATPRSALRRSSTSSKSHSPRRVRFDVMGEEVLPTASPRPFQPIIPDEIATRAYPDSDEEAGSEQIEDVDSPPPKRISSSQRLRALSRSPLADDGTEWTTVSAPPDGSASVESNGFRGSDDEDELLEIGKSKSKISPLPSTTSTISKKLSPSPFEEGGGGVLIDSKEINNTEEEQAETFSDDEMLDMPPLRRQSASPASMLSPAIPADISGNKSPTASTRSPGKPLHSLETTGSIPQTEGSQFSAEEYDHDDLFHFDDGDDDDADDQKAPLIALKEEVDDSSEVSESPADESPVSPLKEPVNLSEYSASPAREIVRPPRGSKSEETPSSMGVVGSYKGRVFSLPIVSPEVHAIAASMGDVHSFVGSVHGRTGLDESDDQAFRASFKNSGTPRSLSERMRMEDIMEAEEQKRR</sequence>
<name>A0A2J6RPM2_HYAVF</name>